<keyword evidence="3" id="KW-0614">Plasmid</keyword>
<protein>
    <recommendedName>
        <fullName evidence="2">Anhydro-N-acetylmuramic acid kinase</fullName>
        <ecNumber evidence="2">2.7.1.170</ecNumber>
    </recommendedName>
    <alternativeName>
        <fullName evidence="2">AnhMurNAc kinase</fullName>
    </alternativeName>
</protein>
<dbReference type="PANTHER" id="PTHR30605">
    <property type="entry name" value="ANHYDRO-N-ACETYLMURAMIC ACID KINASE"/>
    <property type="match status" value="1"/>
</dbReference>
<sequence length="382" mass="40507">MDIRAGDLAMKPVWAVGLMTGTVLDGNIDIAMIRTDGERIEEFGPWELVPYPRDIRGLLADTLQAARAWRFEGPEPEIFGEAERALTEAQSLAVKDFLARHGHAPSDVAAVGFHGQTVLHAAPQNGARGFTRQLGDGMLMAGIVGTDVVHDFRSADMAAGGQGAPLSAIYHKAMLDRIGAGSDTAILNLGGVANMTWRDGDTVIAFDTGPANAPVNDWVARHNGADMDFDGKIAASGKVDEERLSRLLQHPFLTRPYPKSLDRFDFSAAMADGLGVEDGAATLTAFTAASVVMALDLLPRRPLRIVVCGGGRKNPVMMREIGARTGCAVVSADSVGLRGDAVEAECFAYLAIRSIRGLPYSYPLTTGVKSPQTGGVLARANP</sequence>
<keyword evidence="2 3" id="KW-0418">Kinase</keyword>
<comment type="catalytic activity">
    <reaction evidence="2">
        <text>1,6-anhydro-N-acetyl-beta-muramate + ATP + H2O = N-acetyl-D-muramate 6-phosphate + ADP + H(+)</text>
        <dbReference type="Rhea" id="RHEA:24952"/>
        <dbReference type="ChEBI" id="CHEBI:15377"/>
        <dbReference type="ChEBI" id="CHEBI:15378"/>
        <dbReference type="ChEBI" id="CHEBI:30616"/>
        <dbReference type="ChEBI" id="CHEBI:58690"/>
        <dbReference type="ChEBI" id="CHEBI:58722"/>
        <dbReference type="ChEBI" id="CHEBI:456216"/>
        <dbReference type="EC" id="2.7.1.170"/>
    </reaction>
</comment>
<dbReference type="PANTHER" id="PTHR30605:SF0">
    <property type="entry name" value="ANHYDRO-N-ACETYLMURAMIC ACID KINASE"/>
    <property type="match status" value="1"/>
</dbReference>
<keyword evidence="2" id="KW-0547">Nucleotide-binding</keyword>
<keyword evidence="1 2" id="KW-0119">Carbohydrate metabolism</keyword>
<dbReference type="HAMAP" id="MF_01270">
    <property type="entry name" value="AnhMurNAc_kinase"/>
    <property type="match status" value="1"/>
</dbReference>
<accession>A0ABY5MRX9</accession>
<keyword evidence="4" id="KW-1185">Reference proteome</keyword>
<evidence type="ECO:0000256" key="2">
    <source>
        <dbReference type="HAMAP-Rule" id="MF_01270"/>
    </source>
</evidence>
<dbReference type="SUPFAM" id="SSF53067">
    <property type="entry name" value="Actin-like ATPase domain"/>
    <property type="match status" value="1"/>
</dbReference>
<dbReference type="EMBL" id="CP030942">
    <property type="protein sequence ID" value="UUP19885.1"/>
    <property type="molecule type" value="Genomic_DNA"/>
</dbReference>
<dbReference type="NCBIfam" id="NF007141">
    <property type="entry name" value="PRK09585.1-5"/>
    <property type="match status" value="1"/>
</dbReference>
<evidence type="ECO:0000313" key="3">
    <source>
        <dbReference type="EMBL" id="UUP19885.1"/>
    </source>
</evidence>
<evidence type="ECO:0000313" key="4">
    <source>
        <dbReference type="Proteomes" id="UP001342418"/>
    </source>
</evidence>
<dbReference type="Gene3D" id="3.30.420.40">
    <property type="match status" value="2"/>
</dbReference>
<comment type="caution">
    <text evidence="2">Lacks conserved residue(s) required for the propagation of feature annotation.</text>
</comment>
<comment type="pathway">
    <text evidence="2">Cell wall biogenesis; peptidoglycan recycling.</text>
</comment>
<proteinExistence type="inferred from homology"/>
<organism evidence="3 4">
    <name type="scientific">Nitratireductor thuwali</name>
    <dbReference type="NCBI Taxonomy" id="2267699"/>
    <lineage>
        <taxon>Bacteria</taxon>
        <taxon>Pseudomonadati</taxon>
        <taxon>Pseudomonadota</taxon>
        <taxon>Alphaproteobacteria</taxon>
        <taxon>Hyphomicrobiales</taxon>
        <taxon>Phyllobacteriaceae</taxon>
        <taxon>Nitratireductor</taxon>
    </lineage>
</organism>
<comment type="function">
    <text evidence="2">Catalyzes the specific phosphorylation of 1,6-anhydro-N-acetylmuramic acid (anhMurNAc) with the simultaneous cleavage of the 1,6-anhydro ring, generating MurNAc-6-P. Is required for the utilization of anhMurNAc either imported from the medium or derived from its own cell wall murein, and thus plays a role in cell wall recycling.</text>
</comment>
<gene>
    <name evidence="2 3" type="primary">anmK</name>
    <name evidence="3" type="ORF">NTH_04400</name>
</gene>
<evidence type="ECO:0000256" key="1">
    <source>
        <dbReference type="ARBA" id="ARBA00023277"/>
    </source>
</evidence>
<reference evidence="3 4" key="1">
    <citation type="submission" date="2018-07" db="EMBL/GenBank/DDBJ databases">
        <title>Genome sequence of Nitratireductor thuwali#1536.</title>
        <authorList>
            <person name="Michoud G."/>
            <person name="Merlino G."/>
            <person name="Sefrji F.O."/>
            <person name="Daffonchio D."/>
        </authorList>
    </citation>
    <scope>NUCLEOTIDE SEQUENCE [LARGE SCALE GENOMIC DNA]</scope>
    <source>
        <strain evidence="3 4">Nit1536</strain>
        <plasmid evidence="3 4">p1536_1</plasmid>
    </source>
</reference>
<comment type="pathway">
    <text evidence="2">Amino-sugar metabolism; 1,6-anhydro-N-acetylmuramate degradation.</text>
</comment>
<name>A0ABY5MRX9_9HYPH</name>
<dbReference type="EC" id="2.7.1.170" evidence="2"/>
<dbReference type="GO" id="GO:0016301">
    <property type="term" value="F:kinase activity"/>
    <property type="evidence" value="ECO:0007669"/>
    <property type="project" value="UniProtKB-KW"/>
</dbReference>
<comment type="similarity">
    <text evidence="2">Belongs to the anhydro-N-acetylmuramic acid kinase family.</text>
</comment>
<dbReference type="Proteomes" id="UP001342418">
    <property type="component" value="Plasmid p1536_1"/>
</dbReference>
<dbReference type="Pfam" id="PF03702">
    <property type="entry name" value="AnmK"/>
    <property type="match status" value="1"/>
</dbReference>
<keyword evidence="2" id="KW-0067">ATP-binding</keyword>
<keyword evidence="2 3" id="KW-0808">Transferase</keyword>
<geneLocation type="plasmid" evidence="3 4">
    <name>p1536_1</name>
</geneLocation>
<dbReference type="InterPro" id="IPR043129">
    <property type="entry name" value="ATPase_NBD"/>
</dbReference>
<dbReference type="InterPro" id="IPR005338">
    <property type="entry name" value="Anhydro_N_Ac-Mur_kinase"/>
</dbReference>